<dbReference type="InterPro" id="IPR036709">
    <property type="entry name" value="Autotransporte_beta_dom_sf"/>
</dbReference>
<gene>
    <name evidence="2" type="ORF">CH338_02465</name>
</gene>
<dbReference type="Pfam" id="PF03797">
    <property type="entry name" value="Autotransporter"/>
    <property type="match status" value="1"/>
</dbReference>
<evidence type="ECO:0000259" key="1">
    <source>
        <dbReference type="PROSITE" id="PS51208"/>
    </source>
</evidence>
<comment type="caution">
    <text evidence="2">The sequence shown here is derived from an EMBL/GenBank/DDBJ whole genome shotgun (WGS) entry which is preliminary data.</text>
</comment>
<dbReference type="AlphaFoldDB" id="A0A327L1M8"/>
<reference evidence="2 3" key="1">
    <citation type="submission" date="2017-07" db="EMBL/GenBank/DDBJ databases">
        <title>Draft Genome Sequences of Select Purple Nonsulfur Bacteria.</title>
        <authorList>
            <person name="Lasarre B."/>
            <person name="Mckinlay J.B."/>
        </authorList>
    </citation>
    <scope>NUCLEOTIDE SEQUENCE [LARGE SCALE GENOMIC DNA]</scope>
    <source>
        <strain evidence="2 3">DSM 11907</strain>
    </source>
</reference>
<dbReference type="EMBL" id="NPEU01000013">
    <property type="protein sequence ID" value="RAI41608.1"/>
    <property type="molecule type" value="Genomic_DNA"/>
</dbReference>
<evidence type="ECO:0000313" key="2">
    <source>
        <dbReference type="EMBL" id="RAI41608.1"/>
    </source>
</evidence>
<feature type="domain" description="Autotransporter" evidence="1">
    <location>
        <begin position="583"/>
        <end position="858"/>
    </location>
</feature>
<sequence length="858" mass="83373">MGLELAGVTAARADCTPAAASGVTAVCTGTTNNQGGGAPGTSAGFSGYGTGTETGLTIVVPAGSGNTLTGADFGVFAAGATLTVGSDAVVSGGQDGVFVTGRATVNNAGNILGTGGAASTGIRGDSLTVTNSGVIASAGGGILATGAATVVNSGRIAASGLGIQTGGTLDLVNTGSIIGWSGIITGGAATIVNAAGATIGGSGGAIMPGAGTSIYNSGTIFAATAIQFTGGGNTLTLAPGSTIYGNVIGGSGNTLRLGGASGTGSFDVSQLGSGATQTFQNFGTLSKIDGSTWTLTGTGSAFTGAVMVSGGLLAVDGDIHTASGVTVQSGGTLGGTGVLPSTVVEAGGVLAPGNSVGAITVAGTLTFGSGSIYRVELNTAGQSDKVVVTGAAALGGTLQLVGAAGTAAAQTTILSAASITGTFSAVTSTYAFLTPVLTYGAADVGLSLTRNAVAFARVARTPNQHAVATAFDASPATSPSANPAAARLVQAVVSLTEDQAREAYDQLSGEVHAATAGALIDESVQVRSSILGRLRQATAADMPGVRALSLGGPQTAQANVDAARSALAFAPPRDAASPPGAAVDRRGPVYWAQSYGSWGRFDGDGNGTALAHRTAGVLTGVDARLGVAGRFGFAAGYAGSRTSTSRGTADIDSGQIAAYGGWHAGALALRGGAVVAVHGIATDRDARFAGWSERIKASYQAGSAQAFGEVGYGLGFGPLAVEPFVGAAWVRWATTGFREAGGDAALWASANAVEVGYTTLGLRAATLIPLGATILVPRATVGWQHALGDVTPDLDLAFQATGAGFSVTRVPIARDALLAEAGVDVILSPAVSIGAAYAGQIGAAVKDHGVKGRFAWRF</sequence>
<dbReference type="InterPro" id="IPR011050">
    <property type="entry name" value="Pectin_lyase_fold/virulence"/>
</dbReference>
<proteinExistence type="predicted"/>
<dbReference type="InterPro" id="IPR005546">
    <property type="entry name" value="Autotransporte_beta"/>
</dbReference>
<evidence type="ECO:0000313" key="3">
    <source>
        <dbReference type="Proteomes" id="UP000248863"/>
    </source>
</evidence>
<accession>A0A327L1M8</accession>
<dbReference type="PROSITE" id="PS51208">
    <property type="entry name" value="AUTOTRANSPORTER"/>
    <property type="match status" value="1"/>
</dbReference>
<organism evidence="2 3">
    <name type="scientific">Rhodoplanes elegans</name>
    <dbReference type="NCBI Taxonomy" id="29408"/>
    <lineage>
        <taxon>Bacteria</taxon>
        <taxon>Pseudomonadati</taxon>
        <taxon>Pseudomonadota</taxon>
        <taxon>Alphaproteobacteria</taxon>
        <taxon>Hyphomicrobiales</taxon>
        <taxon>Nitrobacteraceae</taxon>
        <taxon>Rhodoplanes</taxon>
    </lineage>
</organism>
<dbReference type="Proteomes" id="UP000248863">
    <property type="component" value="Unassembled WGS sequence"/>
</dbReference>
<dbReference type="SUPFAM" id="SSF103515">
    <property type="entry name" value="Autotransporter"/>
    <property type="match status" value="1"/>
</dbReference>
<keyword evidence="3" id="KW-1185">Reference proteome</keyword>
<protein>
    <recommendedName>
        <fullName evidence="1">Autotransporter domain-containing protein</fullName>
    </recommendedName>
</protein>
<dbReference type="SMART" id="SM00869">
    <property type="entry name" value="Autotransporter"/>
    <property type="match status" value="1"/>
</dbReference>
<dbReference type="Gene3D" id="2.40.128.130">
    <property type="entry name" value="Autotransporter beta-domain"/>
    <property type="match status" value="1"/>
</dbReference>
<name>A0A327L1M8_9BRAD</name>
<dbReference type="RefSeq" id="WP_111355455.1">
    <property type="nucleotide sequence ID" value="NZ_NHSK01000231.1"/>
</dbReference>
<dbReference type="OrthoDB" id="7872833at2"/>
<dbReference type="SUPFAM" id="SSF51126">
    <property type="entry name" value="Pectin lyase-like"/>
    <property type="match status" value="1"/>
</dbReference>